<dbReference type="GO" id="GO:0000156">
    <property type="term" value="F:phosphorelay response regulator activity"/>
    <property type="evidence" value="ECO:0007669"/>
    <property type="project" value="InterPro"/>
</dbReference>
<protein>
    <submittedName>
        <fullName evidence="4">Response regulator</fullName>
    </submittedName>
</protein>
<evidence type="ECO:0000313" key="4">
    <source>
        <dbReference type="EMBL" id="MXV49587.1"/>
    </source>
</evidence>
<dbReference type="Proteomes" id="UP000466586">
    <property type="component" value="Unassembled WGS sequence"/>
</dbReference>
<gene>
    <name evidence="4" type="ORF">GS399_01270</name>
</gene>
<keyword evidence="1" id="KW-0597">Phosphoprotein</keyword>
<dbReference type="InterPro" id="IPR007492">
    <property type="entry name" value="LytTR_DNA-bd_dom"/>
</dbReference>
<feature type="modified residue" description="4-aspartylphosphate" evidence="1">
    <location>
        <position position="53"/>
    </location>
</feature>
<dbReference type="SMART" id="SM00448">
    <property type="entry name" value="REC"/>
    <property type="match status" value="1"/>
</dbReference>
<dbReference type="AlphaFoldDB" id="A0A7K1Y4S8"/>
<proteinExistence type="predicted"/>
<accession>A0A7K1Y4S8</accession>
<comment type="caution">
    <text evidence="4">The sequence shown here is derived from an EMBL/GenBank/DDBJ whole genome shotgun (WGS) entry which is preliminary data.</text>
</comment>
<dbReference type="PROSITE" id="PS50110">
    <property type="entry name" value="RESPONSE_REGULATORY"/>
    <property type="match status" value="1"/>
</dbReference>
<dbReference type="PANTHER" id="PTHR37299">
    <property type="entry name" value="TRANSCRIPTIONAL REGULATOR-RELATED"/>
    <property type="match status" value="1"/>
</dbReference>
<dbReference type="EMBL" id="WVHT01000001">
    <property type="protein sequence ID" value="MXV49587.1"/>
    <property type="molecule type" value="Genomic_DNA"/>
</dbReference>
<dbReference type="Pfam" id="PF00072">
    <property type="entry name" value="Response_reg"/>
    <property type="match status" value="1"/>
</dbReference>
<feature type="domain" description="Response regulatory" evidence="2">
    <location>
        <begin position="2"/>
        <end position="113"/>
    </location>
</feature>
<dbReference type="InterPro" id="IPR011006">
    <property type="entry name" value="CheY-like_superfamily"/>
</dbReference>
<dbReference type="GO" id="GO:0003677">
    <property type="term" value="F:DNA binding"/>
    <property type="evidence" value="ECO:0007669"/>
    <property type="project" value="InterPro"/>
</dbReference>
<sequence>MRCLIVDDEPLAVQLLSSHVARVDNLVLEKTCSNAMEALLYLRQHPVDLMLLDISMPKISGISLLQALHNRPKVIITTAYREYAFNAYDLDVIDYLLKPISFERFLRAISKVAGTSLINDAEDQHSHLLHDFDHAYIYFKKDREMVKVFLKDIQYIEGLRDYVRVVTVNGSIITYNKLSYLEQKLPENKFIRLHRSFIVALDRIHKFDTTHVKLDDYSIPIGRNYKNEAIKAITRNDVISLKGFG</sequence>
<keyword evidence="5" id="KW-1185">Reference proteome</keyword>
<evidence type="ECO:0000259" key="3">
    <source>
        <dbReference type="PROSITE" id="PS50930"/>
    </source>
</evidence>
<dbReference type="InterPro" id="IPR046947">
    <property type="entry name" value="LytR-like"/>
</dbReference>
<evidence type="ECO:0000259" key="2">
    <source>
        <dbReference type="PROSITE" id="PS50110"/>
    </source>
</evidence>
<dbReference type="InterPro" id="IPR001789">
    <property type="entry name" value="Sig_transdc_resp-reg_receiver"/>
</dbReference>
<dbReference type="SMART" id="SM00850">
    <property type="entry name" value="LytTR"/>
    <property type="match status" value="1"/>
</dbReference>
<dbReference type="PANTHER" id="PTHR37299:SF1">
    <property type="entry name" value="STAGE 0 SPORULATION PROTEIN A HOMOLOG"/>
    <property type="match status" value="1"/>
</dbReference>
<dbReference type="PROSITE" id="PS50930">
    <property type="entry name" value="HTH_LYTTR"/>
    <property type="match status" value="1"/>
</dbReference>
<organism evidence="4 5">
    <name type="scientific">Hufsiella arboris</name>
    <dbReference type="NCBI Taxonomy" id="2695275"/>
    <lineage>
        <taxon>Bacteria</taxon>
        <taxon>Pseudomonadati</taxon>
        <taxon>Bacteroidota</taxon>
        <taxon>Sphingobacteriia</taxon>
        <taxon>Sphingobacteriales</taxon>
        <taxon>Sphingobacteriaceae</taxon>
        <taxon>Hufsiella</taxon>
    </lineage>
</organism>
<feature type="domain" description="HTH LytTR-type" evidence="3">
    <location>
        <begin position="137"/>
        <end position="235"/>
    </location>
</feature>
<dbReference type="Pfam" id="PF04397">
    <property type="entry name" value="LytTR"/>
    <property type="match status" value="1"/>
</dbReference>
<evidence type="ECO:0000313" key="5">
    <source>
        <dbReference type="Proteomes" id="UP000466586"/>
    </source>
</evidence>
<dbReference type="Gene3D" id="2.40.50.1020">
    <property type="entry name" value="LytTr DNA-binding domain"/>
    <property type="match status" value="1"/>
</dbReference>
<name>A0A7K1Y4S8_9SPHI</name>
<dbReference type="RefSeq" id="WP_160842734.1">
    <property type="nucleotide sequence ID" value="NZ_WVHT01000001.1"/>
</dbReference>
<reference evidence="4 5" key="1">
    <citation type="submission" date="2019-11" db="EMBL/GenBank/DDBJ databases">
        <title>Pedobacter sp. HMF7647 Genome sequencing and assembly.</title>
        <authorList>
            <person name="Kang H."/>
            <person name="Kim H."/>
            <person name="Joh K."/>
        </authorList>
    </citation>
    <scope>NUCLEOTIDE SEQUENCE [LARGE SCALE GENOMIC DNA]</scope>
    <source>
        <strain evidence="4 5">HMF7647</strain>
    </source>
</reference>
<evidence type="ECO:0000256" key="1">
    <source>
        <dbReference type="PROSITE-ProRule" id="PRU00169"/>
    </source>
</evidence>
<dbReference type="SUPFAM" id="SSF52172">
    <property type="entry name" value="CheY-like"/>
    <property type="match status" value="1"/>
</dbReference>
<dbReference type="Gene3D" id="3.40.50.2300">
    <property type="match status" value="1"/>
</dbReference>